<evidence type="ECO:0000313" key="8">
    <source>
        <dbReference type="Proteomes" id="UP000076842"/>
    </source>
</evidence>
<sequence>MSSDSEDSVSVTLSTASERAPSPDPIPQTLYDILSVPITNTISALGAPSPADKSVYVLGDDVLGCLRDLKRYWRRDDNDEERTVARIFAKANLLENDLVPILVQTAEKLPKVAVACADLITSMTWPMDLPAELQELHEQGITGPSTDYPLLIRALLSYKSAITHHPGAVRALVLVALPPLAVPPNKRSEREKQIVNVVLHCLRNVLAIRDLRGDVNKSGDWGELASLQSMLIRRLKDSGFLDVLATLTSNADTPVANAYSSVMLEIWYLMYRGVPAAKLTLPSAQRPKEELRSLLETEGAMRRGQTKATRHSRFGTAIVVTAMQGKEKFVMSRQQGLRALPGETMDAKKRGLAKRTKHTDDLGPEQSLSHDALNVLKEFAVIFLNSCFNTFFASLLKDIRYERPHITEADNVRLLVVSSWFVEFFLAARARADQDQTEADKSEEEKTWTVGKVAECCEQEWIVWVVKRMRFAGDEKPKAWVELQACMEALTQLLLLIECMSNSRSEDLREAALALQHKLWFSSELMDVALVNARTYTGQSLAYLESVVQLNYVLLKLLERYAKGRGDMYVKKKTNAKKKKTKSLDEEGTFDDGGDDEEQDQGPSYEQRRFEFEGFELRFANEDITHTLLAYLARYREISAEGALGSEKIKWVVSLLHRQVVKAKAEGLFFKVSTLELFRHILNDERTLPNDAPHKELVQLVRYTLRQFFKEAEKKPFLLVEAFFPKNRNRWKEYSSYQPPEKTKRVRPIDEDDNGPREVQIKGTYSWSEQLGIAMACLIEDGQQDLVDWVRELLVLAVAERQAIVAMTDPPEAVDLDGEIDDDEIRQRRSGPSEEAMSKFIDFVIRCEKDGQQDAATKNPHLKLMFRLVKFQARDEVADPMEWYCPATILPSEMEESIKVIDHFLANPFDLDGKKATTLLKKKPKKRRRRNLDDEMAELFSDDEVPRKRREKRNKEKQQYKSAQFIQDSDGDEEAEEAFFRKEAELRAKMAEVAEQTGNTMRATGTKKRKKKGEDSRKKRRKTGDAEDPDLDLDIAPAQQTADHADSSDSDAEFSQPSTSLQKRSTPGTTPLLAPSSPDQQDSDVEMENSPQPEKAKAPPRPRRVMPKPKAIEPTPSKLASPVRAAGKENMVDSDDDIAVIPTQASTKVRRRLVFSDDEDE</sequence>
<feature type="compositionally biased region" description="Basic residues" evidence="5">
    <location>
        <begin position="1098"/>
        <end position="1107"/>
    </location>
</feature>
<reference evidence="7 8" key="1">
    <citation type="journal article" date="2016" name="Mol. Biol. Evol.">
        <title>Comparative Genomics of Early-Diverging Mushroom-Forming Fungi Provides Insights into the Origins of Lignocellulose Decay Capabilities.</title>
        <authorList>
            <person name="Nagy L.G."/>
            <person name="Riley R."/>
            <person name="Tritt A."/>
            <person name="Adam C."/>
            <person name="Daum C."/>
            <person name="Floudas D."/>
            <person name="Sun H."/>
            <person name="Yadav J.S."/>
            <person name="Pangilinan J."/>
            <person name="Larsson K.H."/>
            <person name="Matsuura K."/>
            <person name="Barry K."/>
            <person name="Labutti K."/>
            <person name="Kuo R."/>
            <person name="Ohm R.A."/>
            <person name="Bhattacharya S.S."/>
            <person name="Shirouzu T."/>
            <person name="Yoshinaga Y."/>
            <person name="Martin F.M."/>
            <person name="Grigoriev I.V."/>
            <person name="Hibbett D.S."/>
        </authorList>
    </citation>
    <scope>NUCLEOTIDE SEQUENCE [LARGE SCALE GENOMIC DNA]</scope>
    <source>
        <strain evidence="7 8">HHB12733</strain>
    </source>
</reference>
<evidence type="ECO:0000256" key="3">
    <source>
        <dbReference type="ARBA" id="ARBA00023242"/>
    </source>
</evidence>
<dbReference type="GO" id="GO:0031298">
    <property type="term" value="C:replication fork protection complex"/>
    <property type="evidence" value="ECO:0007669"/>
    <property type="project" value="TreeGrafter"/>
</dbReference>
<keyword evidence="8" id="KW-1185">Reference proteome</keyword>
<keyword evidence="2" id="KW-0236">DNA replication inhibitor</keyword>
<dbReference type="FunCoup" id="A0A165EB82">
    <property type="interactions" value="103"/>
</dbReference>
<feature type="compositionally biased region" description="Polar residues" evidence="5">
    <location>
        <begin position="8"/>
        <end position="17"/>
    </location>
</feature>
<keyword evidence="3" id="KW-0539">Nucleus</keyword>
<evidence type="ECO:0000256" key="2">
    <source>
        <dbReference type="ARBA" id="ARBA00022880"/>
    </source>
</evidence>
<feature type="region of interest" description="Disordered" evidence="5">
    <location>
        <begin position="1"/>
        <end position="26"/>
    </location>
</feature>
<accession>A0A165EB82</accession>
<protein>
    <submittedName>
        <fullName evidence="7">Timeless-domain-containing protein</fullName>
    </submittedName>
</protein>
<comment type="subcellular location">
    <subcellularLocation>
        <location evidence="1">Nucleus</location>
    </subcellularLocation>
</comment>
<feature type="domain" description="SEA" evidence="6">
    <location>
        <begin position="1"/>
        <end position="62"/>
    </location>
</feature>
<dbReference type="Pfam" id="PF04821">
    <property type="entry name" value="TIMELESS"/>
    <property type="match status" value="1"/>
</dbReference>
<dbReference type="OrthoDB" id="310853at2759"/>
<feature type="compositionally biased region" description="Acidic residues" evidence="5">
    <location>
        <begin position="586"/>
        <end position="600"/>
    </location>
</feature>
<dbReference type="InterPro" id="IPR006906">
    <property type="entry name" value="Timeless_N"/>
</dbReference>
<evidence type="ECO:0000256" key="5">
    <source>
        <dbReference type="SAM" id="MobiDB-lite"/>
    </source>
</evidence>
<name>A0A165EB82_9BASI</name>
<feature type="compositionally biased region" description="Polar residues" evidence="5">
    <location>
        <begin position="1057"/>
        <end position="1069"/>
    </location>
</feature>
<dbReference type="EMBL" id="KV424013">
    <property type="protein sequence ID" value="KZT54478.1"/>
    <property type="molecule type" value="Genomic_DNA"/>
</dbReference>
<dbReference type="PANTHER" id="PTHR22940">
    <property type="entry name" value="TIMEOUT/TIMELESS-2"/>
    <property type="match status" value="1"/>
</dbReference>
<dbReference type="PROSITE" id="PS50024">
    <property type="entry name" value="SEA"/>
    <property type="match status" value="1"/>
</dbReference>
<dbReference type="GO" id="GO:0043111">
    <property type="term" value="P:replication fork arrest"/>
    <property type="evidence" value="ECO:0007669"/>
    <property type="project" value="TreeGrafter"/>
</dbReference>
<keyword evidence="4" id="KW-0131">Cell cycle</keyword>
<gene>
    <name evidence="7" type="ORF">CALCODRAFT_473381</name>
</gene>
<dbReference type="GO" id="GO:0000076">
    <property type="term" value="P:DNA replication checkpoint signaling"/>
    <property type="evidence" value="ECO:0007669"/>
    <property type="project" value="TreeGrafter"/>
</dbReference>
<organism evidence="7 8">
    <name type="scientific">Calocera cornea HHB12733</name>
    <dbReference type="NCBI Taxonomy" id="1353952"/>
    <lineage>
        <taxon>Eukaryota</taxon>
        <taxon>Fungi</taxon>
        <taxon>Dikarya</taxon>
        <taxon>Basidiomycota</taxon>
        <taxon>Agaricomycotina</taxon>
        <taxon>Dacrymycetes</taxon>
        <taxon>Dacrymycetales</taxon>
        <taxon>Dacrymycetaceae</taxon>
        <taxon>Calocera</taxon>
    </lineage>
</organism>
<dbReference type="Proteomes" id="UP000076842">
    <property type="component" value="Unassembled WGS sequence"/>
</dbReference>
<evidence type="ECO:0000256" key="1">
    <source>
        <dbReference type="ARBA" id="ARBA00004123"/>
    </source>
</evidence>
<dbReference type="InterPro" id="IPR044998">
    <property type="entry name" value="Timeless"/>
</dbReference>
<feature type="region of interest" description="Disordered" evidence="5">
    <location>
        <begin position="946"/>
        <end position="976"/>
    </location>
</feature>
<dbReference type="InParanoid" id="A0A165EB82"/>
<evidence type="ECO:0000256" key="4">
    <source>
        <dbReference type="ARBA" id="ARBA00023306"/>
    </source>
</evidence>
<feature type="region of interest" description="Disordered" evidence="5">
    <location>
        <begin position="580"/>
        <end position="603"/>
    </location>
</feature>
<feature type="region of interest" description="Disordered" evidence="5">
    <location>
        <begin position="992"/>
        <end position="1124"/>
    </location>
</feature>
<dbReference type="STRING" id="1353952.A0A165EB82"/>
<evidence type="ECO:0000259" key="6">
    <source>
        <dbReference type="PROSITE" id="PS50024"/>
    </source>
</evidence>
<evidence type="ECO:0000313" key="7">
    <source>
        <dbReference type="EMBL" id="KZT54478.1"/>
    </source>
</evidence>
<dbReference type="InterPro" id="IPR000082">
    <property type="entry name" value="SEA_dom"/>
</dbReference>
<proteinExistence type="predicted"/>
<dbReference type="PANTHER" id="PTHR22940:SF4">
    <property type="entry name" value="PROTEIN TIMELESS HOMOLOG"/>
    <property type="match status" value="1"/>
</dbReference>
<dbReference type="GO" id="GO:0003677">
    <property type="term" value="F:DNA binding"/>
    <property type="evidence" value="ECO:0007669"/>
    <property type="project" value="TreeGrafter"/>
</dbReference>
<dbReference type="GO" id="GO:0006281">
    <property type="term" value="P:DNA repair"/>
    <property type="evidence" value="ECO:0007669"/>
    <property type="project" value="TreeGrafter"/>
</dbReference>
<dbReference type="AlphaFoldDB" id="A0A165EB82"/>